<reference evidence="1 2" key="1">
    <citation type="journal article" date="2024" name="Chem. Sci.">
        <title>Discovery of megapolipeptins by genome mining of a Burkholderiales bacteria collection.</title>
        <authorList>
            <person name="Paulo B.S."/>
            <person name="Recchia M.J.J."/>
            <person name="Lee S."/>
            <person name="Fergusson C.H."/>
            <person name="Romanowski S.B."/>
            <person name="Hernandez A."/>
            <person name="Krull N."/>
            <person name="Liu D.Y."/>
            <person name="Cavanagh H."/>
            <person name="Bos A."/>
            <person name="Gray C.A."/>
            <person name="Murphy B.T."/>
            <person name="Linington R.G."/>
            <person name="Eustaquio A.S."/>
        </authorList>
    </citation>
    <scope>NUCLEOTIDE SEQUENCE [LARGE SCALE GENOMIC DNA]</scope>
    <source>
        <strain evidence="1 2">RL17-374-BIF-D</strain>
    </source>
</reference>
<dbReference type="RefSeq" id="WP_250487279.1">
    <property type="nucleotide sequence ID" value="NZ_JAQQDB010000007.1"/>
</dbReference>
<dbReference type="Proteomes" id="UP001629462">
    <property type="component" value="Unassembled WGS sequence"/>
</dbReference>
<dbReference type="EMBL" id="JAQQDB010000007">
    <property type="protein sequence ID" value="MFM0517601.1"/>
    <property type="molecule type" value="Genomic_DNA"/>
</dbReference>
<protein>
    <submittedName>
        <fullName evidence="1">Uncharacterized protein</fullName>
    </submittedName>
</protein>
<gene>
    <name evidence="1" type="ORF">PQR08_09240</name>
</gene>
<evidence type="ECO:0000313" key="2">
    <source>
        <dbReference type="Proteomes" id="UP001629462"/>
    </source>
</evidence>
<keyword evidence="2" id="KW-1185">Reference proteome</keyword>
<accession>A0ABW9CHR7</accession>
<proteinExistence type="predicted"/>
<comment type="caution">
    <text evidence="1">The sequence shown here is derived from an EMBL/GenBank/DDBJ whole genome shotgun (WGS) entry which is preliminary data.</text>
</comment>
<sequence>MNASMGCYPINAAGDLVTLRFHRKDYECFFRVLSTWTDGREGVGILTFERVKDLRPQ</sequence>
<organism evidence="1 2">
    <name type="scientific">Caballeronia jiangsuensis</name>
    <dbReference type="NCBI Taxonomy" id="1458357"/>
    <lineage>
        <taxon>Bacteria</taxon>
        <taxon>Pseudomonadati</taxon>
        <taxon>Pseudomonadota</taxon>
        <taxon>Betaproteobacteria</taxon>
        <taxon>Burkholderiales</taxon>
        <taxon>Burkholderiaceae</taxon>
        <taxon>Caballeronia</taxon>
    </lineage>
</organism>
<name>A0ABW9CHR7_9BURK</name>
<evidence type="ECO:0000313" key="1">
    <source>
        <dbReference type="EMBL" id="MFM0517601.1"/>
    </source>
</evidence>